<comment type="caution">
    <text evidence="1">The sequence shown here is derived from an EMBL/GenBank/DDBJ whole genome shotgun (WGS) entry which is preliminary data.</text>
</comment>
<dbReference type="OrthoDB" id="2416847at2759"/>
<accession>A0A9N9IKS0</accession>
<organism evidence="1 2">
    <name type="scientific">Dentiscutata erythropus</name>
    <dbReference type="NCBI Taxonomy" id="1348616"/>
    <lineage>
        <taxon>Eukaryota</taxon>
        <taxon>Fungi</taxon>
        <taxon>Fungi incertae sedis</taxon>
        <taxon>Mucoromycota</taxon>
        <taxon>Glomeromycotina</taxon>
        <taxon>Glomeromycetes</taxon>
        <taxon>Diversisporales</taxon>
        <taxon>Gigasporaceae</taxon>
        <taxon>Dentiscutata</taxon>
    </lineage>
</organism>
<keyword evidence="2" id="KW-1185">Reference proteome</keyword>
<evidence type="ECO:0000313" key="2">
    <source>
        <dbReference type="Proteomes" id="UP000789405"/>
    </source>
</evidence>
<name>A0A9N9IKS0_9GLOM</name>
<dbReference type="EMBL" id="CAJVPY010013312">
    <property type="protein sequence ID" value="CAG8739781.1"/>
    <property type="molecule type" value="Genomic_DNA"/>
</dbReference>
<gene>
    <name evidence="1" type="ORF">DERYTH_LOCUS15897</name>
</gene>
<dbReference type="AlphaFoldDB" id="A0A9N9IKS0"/>
<proteinExistence type="predicted"/>
<sequence>MECEDTPRTRKSVIYPCKKYKGKKEVDPRTKNNYLEKYRIYQPTTSTSDLASSMSQTLLGLLEQLPDNNTIEDVKIDLFDIPPKSSFLVKKKNDKAKSHLTSKIRKVKEIFSKDIEEIELFGISDNEEGKDQNIFESNNIYLLISIDNQFEFFLPSINLARKSLGICLHIKKYAARTLCHKLYNPEDVTTKTPEQISTYIECEHIEYPSHSMSKMRKNCGNLLAKKIPIKERLIYRAKMGFPTIRIKDQLKLMYNHKGFEKSL</sequence>
<protein>
    <submittedName>
        <fullName evidence="1">20173_t:CDS:1</fullName>
    </submittedName>
</protein>
<evidence type="ECO:0000313" key="1">
    <source>
        <dbReference type="EMBL" id="CAG8739781.1"/>
    </source>
</evidence>
<reference evidence="1" key="1">
    <citation type="submission" date="2021-06" db="EMBL/GenBank/DDBJ databases">
        <authorList>
            <person name="Kallberg Y."/>
            <person name="Tangrot J."/>
            <person name="Rosling A."/>
        </authorList>
    </citation>
    <scope>NUCLEOTIDE SEQUENCE</scope>
    <source>
        <strain evidence="1">MA453B</strain>
    </source>
</reference>
<dbReference type="Proteomes" id="UP000789405">
    <property type="component" value="Unassembled WGS sequence"/>
</dbReference>